<dbReference type="EMBL" id="CP006773">
    <property type="protein sequence ID" value="AHD02946.1"/>
    <property type="molecule type" value="Genomic_DNA"/>
</dbReference>
<accession>V9VW20</accession>
<dbReference type="HOGENOM" id="CLU_067289_0_0_5"/>
<evidence type="ECO:0000313" key="1">
    <source>
        <dbReference type="EMBL" id="AHD02946.1"/>
    </source>
</evidence>
<dbReference type="OrthoDB" id="952090at2"/>
<keyword evidence="2" id="KW-1185">Reference proteome</keyword>
<sequence length="332" mass="37080">MASQRQALIEALRKLEPGIRRAFEDAIQRASSAISLKQVIELMEANRFEDLVRLLRIDQSVLYPLTEALRGGYIVGGNLGSAVAPKSLIGYFGFNGRHERAEAWLTQNGARFIQGITEESTQTVRTAVQAGIQQGRSSRAVAAELIGRRVGSRRVGGYLGLTAQQADSIISGRSKLASGDPVQMREYLGLKLRDKRFDRTILKASREGRSITGKQLDQIMEAHRSKALRYRAKVVAKFEAREALAAGREEAMVQLLDRPDVEEVTARWQHNLSKEPRPDHVTMSGTVITLGQGFQFPDGTRMKRPHDQNGPLRHRIGCNCMAIYRLKLRRHG</sequence>
<evidence type="ECO:0008006" key="3">
    <source>
        <dbReference type="Google" id="ProtNLM"/>
    </source>
</evidence>
<organism evidence="1 2">
    <name type="scientific">Leisingera methylohalidivorans DSM 14336</name>
    <dbReference type="NCBI Taxonomy" id="999552"/>
    <lineage>
        <taxon>Bacteria</taxon>
        <taxon>Pseudomonadati</taxon>
        <taxon>Pseudomonadota</taxon>
        <taxon>Alphaproteobacteria</taxon>
        <taxon>Rhodobacterales</taxon>
        <taxon>Roseobacteraceae</taxon>
        <taxon>Leisingera</taxon>
    </lineage>
</organism>
<reference evidence="1 2" key="1">
    <citation type="submission" date="2013-09" db="EMBL/GenBank/DDBJ databases">
        <authorList>
            <consortium name="DOE Joint Genome Institute"/>
            <person name="Klenk H.-P."/>
            <person name="Huntemann M."/>
            <person name="Han J."/>
            <person name="Chen A."/>
            <person name="Kyrpides N."/>
            <person name="Mavromatis K."/>
            <person name="Markowitz V."/>
            <person name="Palaniappan K."/>
            <person name="Ivanova N."/>
            <person name="Schaumberg A."/>
            <person name="Pati A."/>
            <person name="Liolios K."/>
            <person name="Nordberg H.P."/>
            <person name="Cantor M.N."/>
            <person name="Hua S.X."/>
            <person name="Woyke T."/>
        </authorList>
    </citation>
    <scope>NUCLEOTIDE SEQUENCE [LARGE SCALE GENOMIC DNA]</scope>
    <source>
        <strain evidence="1 2">DSM 14336</strain>
    </source>
</reference>
<dbReference type="PATRIC" id="fig|999552.6.peg.1380"/>
<proteinExistence type="predicted"/>
<gene>
    <name evidence="1" type="ORF">METH_06860</name>
</gene>
<protein>
    <recommendedName>
        <fullName evidence="3">Phage head morphogenesis domain-containing protein</fullName>
    </recommendedName>
</protein>
<dbReference type="Proteomes" id="UP000018780">
    <property type="component" value="Chromosome"/>
</dbReference>
<evidence type="ECO:0000313" key="2">
    <source>
        <dbReference type="Proteomes" id="UP000018780"/>
    </source>
</evidence>
<dbReference type="STRING" id="999552.METH_06860"/>
<dbReference type="RefSeq" id="WP_024089649.1">
    <property type="nucleotide sequence ID" value="NC_023135.1"/>
</dbReference>
<dbReference type="AlphaFoldDB" id="V9VW20"/>
<dbReference type="KEGG" id="lmd:METH_06860"/>
<name>V9VW20_9RHOB</name>